<dbReference type="SMART" id="SM00181">
    <property type="entry name" value="EGF"/>
    <property type="match status" value="2"/>
</dbReference>
<evidence type="ECO:0000313" key="6">
    <source>
        <dbReference type="Proteomes" id="UP000007305"/>
    </source>
</evidence>
<dbReference type="KEGG" id="zma:103643556"/>
<comment type="caution">
    <text evidence="1">Lacks conserved residue(s) required for the propagation of feature annotation.</text>
</comment>
<feature type="domain" description="EGF-like" evidence="4">
    <location>
        <begin position="104"/>
        <end position="142"/>
    </location>
</feature>
<evidence type="ECO:0000256" key="2">
    <source>
        <dbReference type="SAM" id="MobiDB-lite"/>
    </source>
</evidence>
<reference evidence="5" key="3">
    <citation type="submission" date="2021-05" db="UniProtKB">
        <authorList>
            <consortium name="EnsemblPlants"/>
        </authorList>
    </citation>
    <scope>IDENTIFICATION</scope>
    <source>
        <strain evidence="5">cv. B73</strain>
    </source>
</reference>
<dbReference type="InterPro" id="IPR000742">
    <property type="entry name" value="EGF"/>
</dbReference>
<keyword evidence="1" id="KW-0245">EGF-like domain</keyword>
<keyword evidence="3" id="KW-0732">Signal</keyword>
<feature type="disulfide bond" evidence="1">
    <location>
        <begin position="113"/>
        <end position="130"/>
    </location>
</feature>
<evidence type="ECO:0000256" key="1">
    <source>
        <dbReference type="PROSITE-ProRule" id="PRU00076"/>
    </source>
</evidence>
<feature type="chain" id="PRO_5033018913" description="EGF-like domain-containing protein" evidence="3">
    <location>
        <begin position="25"/>
        <end position="218"/>
    </location>
</feature>
<protein>
    <recommendedName>
        <fullName evidence="4">EGF-like domain-containing protein</fullName>
    </recommendedName>
</protein>
<proteinExistence type="predicted"/>
<keyword evidence="1" id="KW-1015">Disulfide bond</keyword>
<evidence type="ECO:0000313" key="5">
    <source>
        <dbReference type="EnsemblPlants" id="Zm00001eb047790_P001"/>
    </source>
</evidence>
<evidence type="ECO:0000259" key="4">
    <source>
        <dbReference type="PROSITE" id="PS50026"/>
    </source>
</evidence>
<reference evidence="6" key="1">
    <citation type="submission" date="2015-12" db="EMBL/GenBank/DDBJ databases">
        <title>Update maize B73 reference genome by single molecule sequencing technologies.</title>
        <authorList>
            <consortium name="Maize Genome Sequencing Project"/>
            <person name="Ware D."/>
        </authorList>
    </citation>
    <scope>NUCLEOTIDE SEQUENCE [LARGE SCALE GENOMIC DNA]</scope>
    <source>
        <strain evidence="6">cv. B73</strain>
    </source>
</reference>
<dbReference type="InParanoid" id="A0A804LZJ7"/>
<dbReference type="Gramene" id="Zm00001eb047790_T001">
    <property type="protein sequence ID" value="Zm00001eb047790_P001"/>
    <property type="gene ID" value="Zm00001eb047790"/>
</dbReference>
<dbReference type="Proteomes" id="UP000007305">
    <property type="component" value="Chromosome 1"/>
</dbReference>
<evidence type="ECO:0000256" key="3">
    <source>
        <dbReference type="SAM" id="SignalP"/>
    </source>
</evidence>
<dbReference type="PANTHER" id="PTHR33881:SF14">
    <property type="entry name" value="EGF-LIKE DOMAIN-CONTAINING PROTEIN"/>
    <property type="match status" value="1"/>
</dbReference>
<accession>A0A804LZJ7</accession>
<dbReference type="AlphaFoldDB" id="A0A804LZJ7"/>
<name>A0A804LZJ7_MAIZE</name>
<dbReference type="PROSITE" id="PS50026">
    <property type="entry name" value="EGF_3"/>
    <property type="match status" value="1"/>
</dbReference>
<sequence>MSELARCSAARLLLLLPVVFLVLALLGGARHAGGASVCDTANCGKGNCSETPAPALLPPGYECNCDPGWSHVLELIPFSPCIVPNCSFDSACLKLNLSQTPAPPTDVCAVVSCGAGGACKAGAAPFSYSCECRPGYANLLNLTALPCVNCFLGSECYDLGLGPPPPAPAPLPAPAPSGDHGPAGPSPPPSGTKGSVSTPSPVQLLLLLLVSVATVQVV</sequence>
<gene>
    <name evidence="5" type="primary">LOC103643556</name>
</gene>
<dbReference type="OrthoDB" id="692473at2759"/>
<dbReference type="PANTHER" id="PTHR33881">
    <property type="entry name" value="NEUROGENIC LOCUS NOTCH-LIKE PROTEIN"/>
    <property type="match status" value="1"/>
</dbReference>
<dbReference type="RefSeq" id="XP_008664947.1">
    <property type="nucleotide sequence ID" value="XM_008666725.3"/>
</dbReference>
<dbReference type="GeneID" id="103643556"/>
<feature type="signal peptide" evidence="3">
    <location>
        <begin position="1"/>
        <end position="24"/>
    </location>
</feature>
<feature type="region of interest" description="Disordered" evidence="2">
    <location>
        <begin position="167"/>
        <end position="197"/>
    </location>
</feature>
<keyword evidence="6" id="KW-1185">Reference proteome</keyword>
<reference evidence="5" key="2">
    <citation type="submission" date="2019-07" db="EMBL/GenBank/DDBJ databases">
        <authorList>
            <person name="Seetharam A."/>
            <person name="Woodhouse M."/>
            <person name="Cannon E."/>
        </authorList>
    </citation>
    <scope>NUCLEOTIDE SEQUENCE [LARGE SCALE GENOMIC DNA]</scope>
    <source>
        <strain evidence="5">cv. B73</strain>
    </source>
</reference>
<dbReference type="EnsemblPlants" id="Zm00001eb047790_T001">
    <property type="protein sequence ID" value="Zm00001eb047790_P001"/>
    <property type="gene ID" value="Zm00001eb047790"/>
</dbReference>
<organism evidence="5 6">
    <name type="scientific">Zea mays</name>
    <name type="common">Maize</name>
    <dbReference type="NCBI Taxonomy" id="4577"/>
    <lineage>
        <taxon>Eukaryota</taxon>
        <taxon>Viridiplantae</taxon>
        <taxon>Streptophyta</taxon>
        <taxon>Embryophyta</taxon>
        <taxon>Tracheophyta</taxon>
        <taxon>Spermatophyta</taxon>
        <taxon>Magnoliopsida</taxon>
        <taxon>Liliopsida</taxon>
        <taxon>Poales</taxon>
        <taxon>Poaceae</taxon>
        <taxon>PACMAD clade</taxon>
        <taxon>Panicoideae</taxon>
        <taxon>Andropogonodae</taxon>
        <taxon>Andropogoneae</taxon>
        <taxon>Tripsacinae</taxon>
        <taxon>Zea</taxon>
    </lineage>
</organism>